<feature type="compositionally biased region" description="Polar residues" evidence="1">
    <location>
        <begin position="88"/>
        <end position="101"/>
    </location>
</feature>
<accession>A0A2K9LIC1</accession>
<evidence type="ECO:0000313" key="2">
    <source>
        <dbReference type="EMBL" id="AUM12022.1"/>
    </source>
</evidence>
<dbReference type="Proteomes" id="UP000235116">
    <property type="component" value="Chromosome"/>
</dbReference>
<evidence type="ECO:0008006" key="4">
    <source>
        <dbReference type="Google" id="ProtNLM"/>
    </source>
</evidence>
<feature type="region of interest" description="Disordered" evidence="1">
    <location>
        <begin position="211"/>
        <end position="284"/>
    </location>
</feature>
<dbReference type="Pfam" id="PF12118">
    <property type="entry name" value="SprA-related"/>
    <property type="match status" value="1"/>
</dbReference>
<dbReference type="InterPro" id="IPR021973">
    <property type="entry name" value="SprA-related"/>
</dbReference>
<reference evidence="3" key="1">
    <citation type="submission" date="2017-08" db="EMBL/GenBank/DDBJ databases">
        <title>Direct submision.</title>
        <authorList>
            <person name="Kim S.-J."/>
            <person name="Rhee S.-K."/>
        </authorList>
    </citation>
    <scope>NUCLEOTIDE SEQUENCE [LARGE SCALE GENOMIC DNA]</scope>
    <source>
        <strain evidence="3">GI5</strain>
    </source>
</reference>
<feature type="region of interest" description="Disordered" evidence="1">
    <location>
        <begin position="17"/>
        <end position="108"/>
    </location>
</feature>
<evidence type="ECO:0000256" key="1">
    <source>
        <dbReference type="SAM" id="MobiDB-lite"/>
    </source>
</evidence>
<feature type="compositionally biased region" description="Polar residues" evidence="1">
    <location>
        <begin position="45"/>
        <end position="55"/>
    </location>
</feature>
<feature type="compositionally biased region" description="Low complexity" evidence="1">
    <location>
        <begin position="250"/>
        <end position="261"/>
    </location>
</feature>
<dbReference type="AlphaFoldDB" id="A0A2K9LIC1"/>
<keyword evidence="3" id="KW-1185">Reference proteome</keyword>
<feature type="compositionally biased region" description="Basic and acidic residues" evidence="1">
    <location>
        <begin position="220"/>
        <end position="247"/>
    </location>
</feature>
<proteinExistence type="predicted"/>
<protein>
    <recommendedName>
        <fullName evidence="4">Catalase</fullName>
    </recommendedName>
</protein>
<dbReference type="OrthoDB" id="9812722at2"/>
<dbReference type="EMBL" id="CP022684">
    <property type="protein sequence ID" value="AUM12022.1"/>
    <property type="molecule type" value="Genomic_DNA"/>
</dbReference>
<feature type="compositionally biased region" description="Low complexity" evidence="1">
    <location>
        <begin position="62"/>
        <end position="78"/>
    </location>
</feature>
<sequence>MLIPAAQQNATNVAAYTQSVTPSGVERELARADIPPVEEAEKSAGGQNQFFSQALPTPLTKPSGAPSDAPAAGASDGSQAEASAKPATDSSADRNTTQSVAEQGLAEEDLALIEQLRARDREVRVHEAAHASVGGRYAGSAKLEYTRGPDGKNYATGGEVSISTGAVPGDPQATIEKARVIRAAALAPAEPSTQDRRVAAEASQLELSARADLQALQAEEAQKEEEARAEREQKAKADDVEEPKPEETQEPVAAPVVVATESADDPKASEDKEAGEAAREPRLNARQELEKILLGSTGLLQQANQQGLVDPQNPYGKSGFLDVIA</sequence>
<gene>
    <name evidence="2" type="ORF">Kalk_06120</name>
</gene>
<evidence type="ECO:0000313" key="3">
    <source>
        <dbReference type="Proteomes" id="UP000235116"/>
    </source>
</evidence>
<name>A0A2K9LIC1_9GAMM</name>
<organism evidence="2 3">
    <name type="scientific">Ketobacter alkanivorans</name>
    <dbReference type="NCBI Taxonomy" id="1917421"/>
    <lineage>
        <taxon>Bacteria</taxon>
        <taxon>Pseudomonadati</taxon>
        <taxon>Pseudomonadota</taxon>
        <taxon>Gammaproteobacteria</taxon>
        <taxon>Pseudomonadales</taxon>
        <taxon>Ketobacteraceae</taxon>
        <taxon>Ketobacter</taxon>
    </lineage>
</organism>
<feature type="compositionally biased region" description="Basic and acidic residues" evidence="1">
    <location>
        <begin position="264"/>
        <end position="284"/>
    </location>
</feature>
<dbReference type="KEGG" id="kak:Kalk_06120"/>
<dbReference type="RefSeq" id="WP_101893359.1">
    <property type="nucleotide sequence ID" value="NZ_CP022684.1"/>
</dbReference>